<dbReference type="InterPro" id="IPR052173">
    <property type="entry name" value="Beta-lactam_resp_regulator"/>
</dbReference>
<keyword evidence="4" id="KW-1185">Reference proteome</keyword>
<organism evidence="3 4">
    <name type="scientific">Maribacter algarum</name>
    <name type="common">ex Zhang et al. 2020</name>
    <dbReference type="NCBI Taxonomy" id="2578118"/>
    <lineage>
        <taxon>Bacteria</taxon>
        <taxon>Pseudomonadati</taxon>
        <taxon>Bacteroidota</taxon>
        <taxon>Flavobacteriia</taxon>
        <taxon>Flavobacteriales</taxon>
        <taxon>Flavobacteriaceae</taxon>
        <taxon>Maribacter</taxon>
    </lineage>
</organism>
<comment type="caution">
    <text evidence="3">The sequence shown here is derived from an EMBL/GenBank/DDBJ whole genome shotgun (WGS) entry which is preliminary data.</text>
</comment>
<keyword evidence="1" id="KW-0812">Transmembrane</keyword>
<dbReference type="Proteomes" id="UP000310314">
    <property type="component" value="Unassembled WGS sequence"/>
</dbReference>
<dbReference type="OrthoDB" id="1522859at2"/>
<evidence type="ECO:0000313" key="3">
    <source>
        <dbReference type="EMBL" id="TMM58357.1"/>
    </source>
</evidence>
<dbReference type="Pfam" id="PF05569">
    <property type="entry name" value="Peptidase_M56"/>
    <property type="match status" value="1"/>
</dbReference>
<dbReference type="PANTHER" id="PTHR34978:SF3">
    <property type="entry name" value="SLR0241 PROTEIN"/>
    <property type="match status" value="1"/>
</dbReference>
<evidence type="ECO:0000259" key="2">
    <source>
        <dbReference type="Pfam" id="PF05569"/>
    </source>
</evidence>
<keyword evidence="1" id="KW-0472">Membrane</keyword>
<gene>
    <name evidence="3" type="ORF">FEE95_02700</name>
</gene>
<sequence length="1064" mass="122530">MLVYILKSAACLAILFVFYKLFLEKESVHKFKRFYLLVALVFSLLVPALVFTEYVEVEPPAEMTYAVPKTALVSKEVINVPPALEADVLDIEPILWGVYFMGLFFFGLKFIRNLFQIFRRIRRNPKHKLNRFTQVLLQEKITPHTFFSYIFLNKTKFESKQIPKEVLLHEETHAQQKHSWDVVFVELLQVIFWVNPFIYMAKKAIKLNHEFLADQAVLQKNIDATTYKNTLLSYLSPDSEKKYQPLANAINYSSIKKRFTIMKTQTSKKAVLLRSLLLLPLLSILIYGFSQKDIDYITTPSANFIIKDFIVEINEDGEIIYENRPISLSDMSFEVEQLYSDLTNGERNTFITAYIFYDENSVHEISEVELEIKRAGLRNVEHVSQQTAAIVNNGEINPSIFHGKTIEESRALRKEIYDAHGTIWFDIRNENEIWFEDKLIALENLAEVIEDNFNPEDELNELEVHFYSTGILRSEFVEQLNIEARKTRAKKVEVRTEEYIMKEDDYQKKIPYTSSTVRLQTNKLTFQQEAELLYVNINKKGQLLVQDELVEFNDLDSFLSKINSHLSNEQKQKNVRSNIFIEFDSPKEVIDEVFKIVSKYSDASIYPIENELKPSSEDHTARSIEIRILKDGNYLVDGIKINKNQLTTTVNTLHQDITPEIRNDIMNIHVSSSSEISKNEVWHIFNSLKDYGFYRIVSPNQEVVKGKGNTPFKIIDSEYRLLQEKDSATPNQIAEYNLLAKKYNTMLAESKSIQIKKQDVDRLEYIYGLMSDKQKADAEPFPDFPEPPPAPKVPGVLKGEVSNIPPPPPGNAPRVLKGEVGNIPPPPTPPEPQSPLDHVIEMAKKGATFYYEGKKVNSDKAIELLKKNKDLNIQSTGGNSKKPTVRISKEPIYLDRSAKPTSIETGNIEINGDEGFYSKKDGITSYFNSNGEQIDKTGKVLNKKSENNPKFFFDNKQISSEKANRLLSSNRSIQLTSKEFTDGSYALLLTDLNSSFSQDPNRNYNPNSVIDLTEMIKKDALFFYNDKPITVEKALWLTKNNRIERVNTIRPKKGKPKVYFWDQA</sequence>
<evidence type="ECO:0000256" key="1">
    <source>
        <dbReference type="SAM" id="Phobius"/>
    </source>
</evidence>
<dbReference type="InterPro" id="IPR008756">
    <property type="entry name" value="Peptidase_M56"/>
</dbReference>
<dbReference type="CDD" id="cd07341">
    <property type="entry name" value="M56_BlaR1_MecR1_like"/>
    <property type="match status" value="1"/>
</dbReference>
<proteinExistence type="predicted"/>
<reference evidence="3 4" key="1">
    <citation type="submission" date="2019-05" db="EMBL/GenBank/DDBJ databases">
        <authorList>
            <person name="Zhang J.-Y."/>
            <person name="Feg X."/>
            <person name="Du Z.-J."/>
        </authorList>
    </citation>
    <scope>NUCLEOTIDE SEQUENCE [LARGE SCALE GENOMIC DNA]</scope>
    <source>
        <strain evidence="3 4">RZ26</strain>
    </source>
</reference>
<feature type="transmembrane region" description="Helical" evidence="1">
    <location>
        <begin position="34"/>
        <end position="55"/>
    </location>
</feature>
<feature type="transmembrane region" description="Helical" evidence="1">
    <location>
        <begin position="6"/>
        <end position="22"/>
    </location>
</feature>
<protein>
    <submittedName>
        <fullName evidence="3">M56 family metallopeptidase</fullName>
    </submittedName>
</protein>
<keyword evidence="1" id="KW-1133">Transmembrane helix</keyword>
<dbReference type="PANTHER" id="PTHR34978">
    <property type="entry name" value="POSSIBLE SENSOR-TRANSDUCER PROTEIN BLAR"/>
    <property type="match status" value="1"/>
</dbReference>
<dbReference type="EMBL" id="VATY01000001">
    <property type="protein sequence ID" value="TMM58357.1"/>
    <property type="molecule type" value="Genomic_DNA"/>
</dbReference>
<dbReference type="AlphaFoldDB" id="A0A5S3PYH8"/>
<accession>A0A5S3PYH8</accession>
<name>A0A5S3PYH8_9FLAO</name>
<dbReference type="RefSeq" id="WP_138656290.1">
    <property type="nucleotide sequence ID" value="NZ_VATY01000001.1"/>
</dbReference>
<feature type="transmembrane region" description="Helical" evidence="1">
    <location>
        <begin position="94"/>
        <end position="115"/>
    </location>
</feature>
<feature type="domain" description="Peptidase M56" evidence="2">
    <location>
        <begin position="10"/>
        <end position="261"/>
    </location>
</feature>
<evidence type="ECO:0000313" key="4">
    <source>
        <dbReference type="Proteomes" id="UP000310314"/>
    </source>
</evidence>
<feature type="transmembrane region" description="Helical" evidence="1">
    <location>
        <begin position="271"/>
        <end position="290"/>
    </location>
</feature>